<dbReference type="AlphaFoldDB" id="A0AAN6QFV2"/>
<dbReference type="EMBL" id="MU853373">
    <property type="protein sequence ID" value="KAK4107450.1"/>
    <property type="molecule type" value="Genomic_DNA"/>
</dbReference>
<dbReference type="GeneID" id="89934016"/>
<dbReference type="Proteomes" id="UP001302812">
    <property type="component" value="Unassembled WGS sequence"/>
</dbReference>
<evidence type="ECO:0000313" key="1">
    <source>
        <dbReference type="EMBL" id="KAK4107450.1"/>
    </source>
</evidence>
<reference evidence="1" key="2">
    <citation type="submission" date="2023-05" db="EMBL/GenBank/DDBJ databases">
        <authorList>
            <consortium name="Lawrence Berkeley National Laboratory"/>
            <person name="Steindorff A."/>
            <person name="Hensen N."/>
            <person name="Bonometti L."/>
            <person name="Westerberg I."/>
            <person name="Brannstrom I.O."/>
            <person name="Guillou S."/>
            <person name="Cros-Aarteil S."/>
            <person name="Calhoun S."/>
            <person name="Haridas S."/>
            <person name="Kuo A."/>
            <person name="Mondo S."/>
            <person name="Pangilinan J."/>
            <person name="Riley R."/>
            <person name="Labutti K."/>
            <person name="Andreopoulos B."/>
            <person name="Lipzen A."/>
            <person name="Chen C."/>
            <person name="Yanf M."/>
            <person name="Daum C."/>
            <person name="Ng V."/>
            <person name="Clum A."/>
            <person name="Ohm R."/>
            <person name="Martin F."/>
            <person name="Silar P."/>
            <person name="Natvig D."/>
            <person name="Lalanne C."/>
            <person name="Gautier V."/>
            <person name="Ament-Velasquez S.L."/>
            <person name="Kruys A."/>
            <person name="Hutchinson M.I."/>
            <person name="Powell A.J."/>
            <person name="Barry K."/>
            <person name="Miller A.N."/>
            <person name="Grigoriev I.V."/>
            <person name="Debuchy R."/>
            <person name="Gladieux P."/>
            <person name="Thoren M.H."/>
            <person name="Johannesson H."/>
        </authorList>
    </citation>
    <scope>NUCLEOTIDE SEQUENCE</scope>
    <source>
        <strain evidence="1">CBS 508.74</strain>
    </source>
</reference>
<accession>A0AAN6QFV2</accession>
<comment type="caution">
    <text evidence="1">The sequence shown here is derived from an EMBL/GenBank/DDBJ whole genome shotgun (WGS) entry which is preliminary data.</text>
</comment>
<organism evidence="1 2">
    <name type="scientific">Canariomyces notabilis</name>
    <dbReference type="NCBI Taxonomy" id="2074819"/>
    <lineage>
        <taxon>Eukaryota</taxon>
        <taxon>Fungi</taxon>
        <taxon>Dikarya</taxon>
        <taxon>Ascomycota</taxon>
        <taxon>Pezizomycotina</taxon>
        <taxon>Sordariomycetes</taxon>
        <taxon>Sordariomycetidae</taxon>
        <taxon>Sordariales</taxon>
        <taxon>Chaetomiaceae</taxon>
        <taxon>Canariomyces</taxon>
    </lineage>
</organism>
<proteinExistence type="predicted"/>
<gene>
    <name evidence="1" type="ORF">N656DRAFT_509697</name>
</gene>
<name>A0AAN6QFV2_9PEZI</name>
<sequence>MVHPGCPTFDHDHTIVSPPALEACKRSLKKILVLLVKMSRKAVAWIEHVFTDQATSRSCFRKLSAWSLLPAAFVWQAWREHDAVAPLHVIAPLLNPFHHVPLSAQTVALGAREWTVKCPLDMMDILIVPCILMFPVSNTSDRTQLDFFVLAPGCGLRSRIQGDRARIDRTI</sequence>
<protein>
    <submittedName>
        <fullName evidence="1">Uncharacterized protein</fullName>
    </submittedName>
</protein>
<keyword evidence="2" id="KW-1185">Reference proteome</keyword>
<evidence type="ECO:0000313" key="2">
    <source>
        <dbReference type="Proteomes" id="UP001302812"/>
    </source>
</evidence>
<dbReference type="RefSeq" id="XP_064665020.1">
    <property type="nucleotide sequence ID" value="XM_064809892.1"/>
</dbReference>
<reference evidence="1" key="1">
    <citation type="journal article" date="2023" name="Mol. Phylogenet. Evol.">
        <title>Genome-scale phylogeny and comparative genomics of the fungal order Sordariales.</title>
        <authorList>
            <person name="Hensen N."/>
            <person name="Bonometti L."/>
            <person name="Westerberg I."/>
            <person name="Brannstrom I.O."/>
            <person name="Guillou S."/>
            <person name="Cros-Aarteil S."/>
            <person name="Calhoun S."/>
            <person name="Haridas S."/>
            <person name="Kuo A."/>
            <person name="Mondo S."/>
            <person name="Pangilinan J."/>
            <person name="Riley R."/>
            <person name="LaButti K."/>
            <person name="Andreopoulos B."/>
            <person name="Lipzen A."/>
            <person name="Chen C."/>
            <person name="Yan M."/>
            <person name="Daum C."/>
            <person name="Ng V."/>
            <person name="Clum A."/>
            <person name="Steindorff A."/>
            <person name="Ohm R.A."/>
            <person name="Martin F."/>
            <person name="Silar P."/>
            <person name="Natvig D.O."/>
            <person name="Lalanne C."/>
            <person name="Gautier V."/>
            <person name="Ament-Velasquez S.L."/>
            <person name="Kruys A."/>
            <person name="Hutchinson M.I."/>
            <person name="Powell A.J."/>
            <person name="Barry K."/>
            <person name="Miller A.N."/>
            <person name="Grigoriev I.V."/>
            <person name="Debuchy R."/>
            <person name="Gladieux P."/>
            <person name="Hiltunen Thoren M."/>
            <person name="Johannesson H."/>
        </authorList>
    </citation>
    <scope>NUCLEOTIDE SEQUENCE</scope>
    <source>
        <strain evidence="1">CBS 508.74</strain>
    </source>
</reference>